<dbReference type="AlphaFoldDB" id="A0A9Q3Q3K1"/>
<name>A0A9Q3Q3K1_9BASI</name>
<reference evidence="2" key="1">
    <citation type="submission" date="2021-03" db="EMBL/GenBank/DDBJ databases">
        <title>Draft genome sequence of rust myrtle Austropuccinia psidii MF-1, a brazilian biotype.</title>
        <authorList>
            <person name="Quecine M.C."/>
            <person name="Pachon D.M.R."/>
            <person name="Bonatelli M.L."/>
            <person name="Correr F.H."/>
            <person name="Franceschini L.M."/>
            <person name="Leite T.F."/>
            <person name="Margarido G.R.A."/>
            <person name="Almeida C.A."/>
            <person name="Ferrarezi J.A."/>
            <person name="Labate C.A."/>
        </authorList>
    </citation>
    <scope>NUCLEOTIDE SEQUENCE</scope>
    <source>
        <strain evidence="2">MF-1</strain>
    </source>
</reference>
<feature type="compositionally biased region" description="Polar residues" evidence="1">
    <location>
        <begin position="114"/>
        <end position="123"/>
    </location>
</feature>
<feature type="region of interest" description="Disordered" evidence="1">
    <location>
        <begin position="178"/>
        <end position="226"/>
    </location>
</feature>
<feature type="compositionally biased region" description="Polar residues" evidence="1">
    <location>
        <begin position="192"/>
        <end position="218"/>
    </location>
</feature>
<protein>
    <submittedName>
        <fullName evidence="2">Uncharacterized protein</fullName>
    </submittedName>
</protein>
<accession>A0A9Q3Q3K1</accession>
<keyword evidence="3" id="KW-1185">Reference proteome</keyword>
<evidence type="ECO:0000313" key="2">
    <source>
        <dbReference type="EMBL" id="MBW0581872.1"/>
    </source>
</evidence>
<feature type="region of interest" description="Disordered" evidence="1">
    <location>
        <begin position="107"/>
        <end position="128"/>
    </location>
</feature>
<comment type="caution">
    <text evidence="2">The sequence shown here is derived from an EMBL/GenBank/DDBJ whole genome shotgun (WGS) entry which is preliminary data.</text>
</comment>
<dbReference type="EMBL" id="AVOT02111066">
    <property type="protein sequence ID" value="MBW0581872.1"/>
    <property type="molecule type" value="Genomic_DNA"/>
</dbReference>
<sequence length="378" mass="43134">MLATCNTHFPEYARKKIQEVSKILEDDLYHMFFQLLPIWSLFDWNSNHNLGVQLGGSLPPEAKVVISASSQTSIKRYFISSSSMSNKKAKIYQSIKEKNQEKLECNYDTEKSHPQNQSDSQNLEPGLFQPQNDFEKALSTSNSSPEVNSISQNYQSNIQSFQASIMIKKEKSKIEEPLIQPTSTKHSKEKPNSNFILVDNNPSTSKVMQTSNEEPSASQKKKKLPQSGLFNPIHSDHFEEKISHYQPLSVSSWKKCQVNVENLVRERLQEVSQMPFSTKLPKGIHFQSIGSLSITKWLVDLDKSGLDIFSPKKYDSWNVPIFTLDSKISMQNIPKSHQSLFVPNLQKEQFWANIILESISVSAQDLIQPEKFEITKST</sequence>
<gene>
    <name evidence="2" type="ORF">O181_121587</name>
</gene>
<evidence type="ECO:0000256" key="1">
    <source>
        <dbReference type="SAM" id="MobiDB-lite"/>
    </source>
</evidence>
<dbReference type="Proteomes" id="UP000765509">
    <property type="component" value="Unassembled WGS sequence"/>
</dbReference>
<proteinExistence type="predicted"/>
<organism evidence="2 3">
    <name type="scientific">Austropuccinia psidii MF-1</name>
    <dbReference type="NCBI Taxonomy" id="1389203"/>
    <lineage>
        <taxon>Eukaryota</taxon>
        <taxon>Fungi</taxon>
        <taxon>Dikarya</taxon>
        <taxon>Basidiomycota</taxon>
        <taxon>Pucciniomycotina</taxon>
        <taxon>Pucciniomycetes</taxon>
        <taxon>Pucciniales</taxon>
        <taxon>Sphaerophragmiaceae</taxon>
        <taxon>Austropuccinia</taxon>
    </lineage>
</organism>
<evidence type="ECO:0000313" key="3">
    <source>
        <dbReference type="Proteomes" id="UP000765509"/>
    </source>
</evidence>